<comment type="caution">
    <text evidence="1">The sequence shown here is derived from an EMBL/GenBank/DDBJ whole genome shotgun (WGS) entry which is preliminary data.</text>
</comment>
<name>A0ABW2C1Q3_9PSEU</name>
<evidence type="ECO:0000313" key="2">
    <source>
        <dbReference type="Proteomes" id="UP001596337"/>
    </source>
</evidence>
<organism evidence="1 2">
    <name type="scientific">Haloechinothrix salitolerans</name>
    <dbReference type="NCBI Taxonomy" id="926830"/>
    <lineage>
        <taxon>Bacteria</taxon>
        <taxon>Bacillati</taxon>
        <taxon>Actinomycetota</taxon>
        <taxon>Actinomycetes</taxon>
        <taxon>Pseudonocardiales</taxon>
        <taxon>Pseudonocardiaceae</taxon>
        <taxon>Haloechinothrix</taxon>
    </lineage>
</organism>
<protein>
    <recommendedName>
        <fullName evidence="3">DUF397 domain-containing protein</fullName>
    </recommendedName>
</protein>
<dbReference type="RefSeq" id="WP_345392605.1">
    <property type="nucleotide sequence ID" value="NZ_BAABLA010000011.1"/>
</dbReference>
<accession>A0ABW2C1Q3</accession>
<reference evidence="2" key="1">
    <citation type="journal article" date="2019" name="Int. J. Syst. Evol. Microbiol.">
        <title>The Global Catalogue of Microorganisms (GCM) 10K type strain sequencing project: providing services to taxonomists for standard genome sequencing and annotation.</title>
        <authorList>
            <consortium name="The Broad Institute Genomics Platform"/>
            <consortium name="The Broad Institute Genome Sequencing Center for Infectious Disease"/>
            <person name="Wu L."/>
            <person name="Ma J."/>
        </authorList>
    </citation>
    <scope>NUCLEOTIDE SEQUENCE [LARGE SCALE GENOMIC DNA]</scope>
    <source>
        <strain evidence="2">KCTC 32255</strain>
    </source>
</reference>
<proteinExistence type="predicted"/>
<sequence length="115" mass="13075">MLDHDDHSCWAGCWDEHGVRTEDDRIVRIRAGVLRERDLPIAISVAGESPVRLTEDSAGSLAELMRWAADERQMLIKRRDEATADDDHVVLTREQWENIVNALESLQASLPDPCR</sequence>
<evidence type="ECO:0008006" key="3">
    <source>
        <dbReference type="Google" id="ProtNLM"/>
    </source>
</evidence>
<dbReference type="EMBL" id="JBHSXX010000001">
    <property type="protein sequence ID" value="MFC6868535.1"/>
    <property type="molecule type" value="Genomic_DNA"/>
</dbReference>
<evidence type="ECO:0000313" key="1">
    <source>
        <dbReference type="EMBL" id="MFC6868535.1"/>
    </source>
</evidence>
<gene>
    <name evidence="1" type="ORF">ACFQGD_15445</name>
</gene>
<keyword evidence="2" id="KW-1185">Reference proteome</keyword>
<dbReference type="Proteomes" id="UP001596337">
    <property type="component" value="Unassembled WGS sequence"/>
</dbReference>